<comment type="caution">
    <text evidence="1">The sequence shown here is derived from an EMBL/GenBank/DDBJ whole genome shotgun (WGS) entry which is preliminary data.</text>
</comment>
<sequence length="99" mass="11029">MVRTFETYIEKRNGAAPWIVMGRFTDGEEPSNAFAVTGDSGDGYASRFKRKASAVEFAAFVDEKMHGRIDRSDPAARIAFEELRLKAAELRAAERCGRP</sequence>
<accession>A0ABR6NH91</accession>
<dbReference type="Proteomes" id="UP001138540">
    <property type="component" value="Unassembled WGS sequence"/>
</dbReference>
<reference evidence="1 2" key="1">
    <citation type="submission" date="2020-08" db="EMBL/GenBank/DDBJ databases">
        <title>Exploring microbial biodiversity for novel pathways involved in the catabolism of aromatic compounds derived from lignin.</title>
        <authorList>
            <person name="Elkins J."/>
        </authorList>
    </citation>
    <scope>NUCLEOTIDE SEQUENCE [LARGE SCALE GENOMIC DNA]</scope>
    <source>
        <strain evidence="1 2">B1D3A</strain>
    </source>
</reference>
<protein>
    <submittedName>
        <fullName evidence="1">Uncharacterized protein</fullName>
    </submittedName>
</protein>
<keyword evidence="2" id="KW-1185">Reference proteome</keyword>
<dbReference type="EMBL" id="JACHKA010000001">
    <property type="protein sequence ID" value="MBB5986002.1"/>
    <property type="molecule type" value="Genomic_DNA"/>
</dbReference>
<proteinExistence type="predicted"/>
<evidence type="ECO:0000313" key="2">
    <source>
        <dbReference type="Proteomes" id="UP001138540"/>
    </source>
</evidence>
<name>A0ABR6NH91_9SPHN</name>
<evidence type="ECO:0000313" key="1">
    <source>
        <dbReference type="EMBL" id="MBB5986002.1"/>
    </source>
</evidence>
<dbReference type="RefSeq" id="WP_184153038.1">
    <property type="nucleotide sequence ID" value="NZ_JACHKA010000001.1"/>
</dbReference>
<gene>
    <name evidence="1" type="ORF">HNP60_001976</name>
</gene>
<organism evidence="1 2">
    <name type="scientific">Sphingobium lignivorans</name>
    <dbReference type="NCBI Taxonomy" id="2735886"/>
    <lineage>
        <taxon>Bacteria</taxon>
        <taxon>Pseudomonadati</taxon>
        <taxon>Pseudomonadota</taxon>
        <taxon>Alphaproteobacteria</taxon>
        <taxon>Sphingomonadales</taxon>
        <taxon>Sphingomonadaceae</taxon>
        <taxon>Sphingobium</taxon>
    </lineage>
</organism>